<dbReference type="AlphaFoldDB" id="A0A7V7GWA1"/>
<sequence length="331" mass="38144">MTEAVTTLNTNRVRDSVQDVTLECRELWSVGQQEAIRRLSEEHSPWYSRSTKRRLIPDFSARAARIAASYARFYLEIEEGGMPEHKGRFYWMGLAAFASKQVKCALDFIPEDPLFHLSVVPGASVSKNALGQGNFWLFQDIFVWHWFYARFPEQFAYCSPKRDASDAVDPVNTNMTALPWAAESLSTLNNLRLTNEITQAFNDIRAFEVTTDMESKRVLQLSSLMVIANHEQLNILQPLIYENWAFKRSLDMQSLIEGVPLVPKRVASFTTTCDTDNGERRVQMREGNLYEEADRMDFIASIAERYHLLMQRQKRYMEEVISSIAAWGSVR</sequence>
<accession>A0A7V7GWA1</accession>
<dbReference type="RefSeq" id="WP_149332305.1">
    <property type="nucleotide sequence ID" value="NZ_QOVF01000002.1"/>
</dbReference>
<name>A0A7V7GWA1_9GAMM</name>
<protein>
    <submittedName>
        <fullName evidence="1">Uncharacterized protein</fullName>
    </submittedName>
</protein>
<dbReference type="Pfam" id="PF10720">
    <property type="entry name" value="DUF2515"/>
    <property type="match status" value="1"/>
</dbReference>
<proteinExistence type="predicted"/>
<evidence type="ECO:0000313" key="1">
    <source>
        <dbReference type="EMBL" id="KAA0694926.1"/>
    </source>
</evidence>
<organism evidence="1 2">
    <name type="scientific">Halopseudomonas laoshanensis</name>
    <dbReference type="NCBI Taxonomy" id="2268758"/>
    <lineage>
        <taxon>Bacteria</taxon>
        <taxon>Pseudomonadati</taxon>
        <taxon>Pseudomonadota</taxon>
        <taxon>Gammaproteobacteria</taxon>
        <taxon>Pseudomonadales</taxon>
        <taxon>Pseudomonadaceae</taxon>
        <taxon>Halopseudomonas</taxon>
    </lineage>
</organism>
<dbReference type="InterPro" id="IPR019658">
    <property type="entry name" value="DUF2515"/>
</dbReference>
<comment type="caution">
    <text evidence="1">The sequence shown here is derived from an EMBL/GenBank/DDBJ whole genome shotgun (WGS) entry which is preliminary data.</text>
</comment>
<dbReference type="EMBL" id="QOVF01000002">
    <property type="protein sequence ID" value="KAA0694926.1"/>
    <property type="molecule type" value="Genomic_DNA"/>
</dbReference>
<dbReference type="Proteomes" id="UP000463138">
    <property type="component" value="Unassembled WGS sequence"/>
</dbReference>
<dbReference type="OrthoDB" id="143720at2"/>
<reference evidence="1 2" key="1">
    <citation type="submission" date="2018-07" db="EMBL/GenBank/DDBJ databases">
        <title>Pseudomonas laoshanensis sp. nov., isolated from soil.</title>
        <authorList>
            <person name="Sun J."/>
            <person name="Yu L."/>
            <person name="Wang M."/>
            <person name="Zhang C."/>
        </authorList>
    </citation>
    <scope>NUCLEOTIDE SEQUENCE [LARGE SCALE GENOMIC DNA]</scope>
    <source>
        <strain evidence="1 2">Y22</strain>
    </source>
</reference>
<evidence type="ECO:0000313" key="2">
    <source>
        <dbReference type="Proteomes" id="UP000463138"/>
    </source>
</evidence>
<gene>
    <name evidence="1" type="ORF">DT594_08615</name>
</gene>
<keyword evidence="2" id="KW-1185">Reference proteome</keyword>